<dbReference type="InterPro" id="IPR036028">
    <property type="entry name" value="SH3-like_dom_sf"/>
</dbReference>
<dbReference type="SUPFAM" id="SSF50044">
    <property type="entry name" value="SH3-domain"/>
    <property type="match status" value="2"/>
</dbReference>
<dbReference type="SMART" id="SM00721">
    <property type="entry name" value="BAR"/>
    <property type="match status" value="1"/>
</dbReference>
<evidence type="ECO:0000256" key="4">
    <source>
        <dbReference type="SAM" id="Coils"/>
    </source>
</evidence>
<keyword evidence="1 3" id="KW-0728">SH3 domain</keyword>
<dbReference type="Pfam" id="PF03114">
    <property type="entry name" value="BAR"/>
    <property type="match status" value="1"/>
</dbReference>
<dbReference type="GO" id="GO:0005737">
    <property type="term" value="C:cytoplasm"/>
    <property type="evidence" value="ECO:0007669"/>
    <property type="project" value="InterPro"/>
</dbReference>
<dbReference type="InterPro" id="IPR001452">
    <property type="entry name" value="SH3_domain"/>
</dbReference>
<feature type="domain" description="SH3" evidence="5">
    <location>
        <begin position="630"/>
        <end position="693"/>
    </location>
</feature>
<dbReference type="CDD" id="cd07589">
    <property type="entry name" value="BAR_DNMBP"/>
    <property type="match status" value="1"/>
</dbReference>
<dbReference type="Gene3D" id="2.30.30.40">
    <property type="entry name" value="SH3 Domains"/>
    <property type="match status" value="2"/>
</dbReference>
<dbReference type="SUPFAM" id="SSF48065">
    <property type="entry name" value="DBL homology domain (DH-domain)"/>
    <property type="match status" value="1"/>
</dbReference>
<keyword evidence="4" id="KW-0175">Coiled coil</keyword>
<reference evidence="8 9" key="1">
    <citation type="journal article" date="2018" name="Proc. R. Soc. B">
        <title>A non-coding region near Follistatin controls head colour polymorphism in the Gouldian finch.</title>
        <authorList>
            <person name="Toomey M.B."/>
            <person name="Marques C.I."/>
            <person name="Andrade P."/>
            <person name="Araujo P.M."/>
            <person name="Sabatino S."/>
            <person name="Gazda M.A."/>
            <person name="Afonso S."/>
            <person name="Lopes R.J."/>
            <person name="Corbo J.C."/>
            <person name="Carneiro M."/>
        </authorList>
    </citation>
    <scope>NUCLEOTIDE SEQUENCE [LARGE SCALE GENOMIC DNA]</scope>
    <source>
        <strain evidence="8">Red01</strain>
        <tissue evidence="8">Muscle</tissue>
    </source>
</reference>
<gene>
    <name evidence="8" type="ORF">DV515_00006722</name>
</gene>
<dbReference type="InterPro" id="IPR051492">
    <property type="entry name" value="Dynamin-Rho_GEF"/>
</dbReference>
<evidence type="ECO:0008006" key="10">
    <source>
        <dbReference type="Google" id="ProtNLM"/>
    </source>
</evidence>
<dbReference type="OrthoDB" id="6244550at2759"/>
<dbReference type="EMBL" id="QUSF01000017">
    <property type="protein sequence ID" value="RLW02892.1"/>
    <property type="molecule type" value="Genomic_DNA"/>
</dbReference>
<dbReference type="GO" id="GO:0005085">
    <property type="term" value="F:guanyl-nucleotide exchange factor activity"/>
    <property type="evidence" value="ECO:0007669"/>
    <property type="project" value="UniProtKB-KW"/>
</dbReference>
<dbReference type="Gene3D" id="1.20.900.10">
    <property type="entry name" value="Dbl homology (DH) domain"/>
    <property type="match status" value="1"/>
</dbReference>
<accession>A0A3L8SIZ3</accession>
<feature type="coiled-coil region" evidence="4">
    <location>
        <begin position="198"/>
        <end position="225"/>
    </location>
</feature>
<dbReference type="InterPro" id="IPR027267">
    <property type="entry name" value="AH/BAR_dom_sf"/>
</dbReference>
<dbReference type="InterPro" id="IPR035899">
    <property type="entry name" value="DBL_dom_sf"/>
</dbReference>
<evidence type="ECO:0000259" key="5">
    <source>
        <dbReference type="PROSITE" id="PS50002"/>
    </source>
</evidence>
<evidence type="ECO:0000256" key="2">
    <source>
        <dbReference type="ARBA" id="ARBA00022658"/>
    </source>
</evidence>
<evidence type="ECO:0000259" key="7">
    <source>
        <dbReference type="PROSITE" id="PS51021"/>
    </source>
</evidence>
<dbReference type="Pfam" id="PF00621">
    <property type="entry name" value="RhoGEF"/>
    <property type="match status" value="1"/>
</dbReference>
<feature type="domain" description="DH" evidence="6">
    <location>
        <begin position="30"/>
        <end position="215"/>
    </location>
</feature>
<dbReference type="SUPFAM" id="SSF103657">
    <property type="entry name" value="BAR/IMD domain-like"/>
    <property type="match status" value="1"/>
</dbReference>
<dbReference type="InterPro" id="IPR000219">
    <property type="entry name" value="DH_dom"/>
</dbReference>
<dbReference type="Gene3D" id="1.20.1270.60">
    <property type="entry name" value="Arfaptin homology (AH) domain/BAR domain"/>
    <property type="match status" value="1"/>
</dbReference>
<protein>
    <recommendedName>
        <fullName evidence="10">Rho guanine nucleotide exchange factor 37</fullName>
    </recommendedName>
</protein>
<evidence type="ECO:0000256" key="3">
    <source>
        <dbReference type="PROSITE-ProRule" id="PRU00192"/>
    </source>
</evidence>
<dbReference type="SMART" id="SM00326">
    <property type="entry name" value="SH3"/>
    <property type="match status" value="2"/>
</dbReference>
<evidence type="ECO:0000256" key="1">
    <source>
        <dbReference type="ARBA" id="ARBA00022443"/>
    </source>
</evidence>
<dbReference type="SMART" id="SM00325">
    <property type="entry name" value="RhoGEF"/>
    <property type="match status" value="1"/>
</dbReference>
<name>A0A3L8SIZ3_CHLGU</name>
<dbReference type="STRING" id="44316.ENSEGOP00005006927"/>
<dbReference type="InterPro" id="IPR004148">
    <property type="entry name" value="BAR_dom"/>
</dbReference>
<keyword evidence="9" id="KW-1185">Reference proteome</keyword>
<dbReference type="FunFam" id="2.30.30.40:FF:000177">
    <property type="entry name" value="Rho guanine nucleotide exchange factor (GEF) 37"/>
    <property type="match status" value="1"/>
</dbReference>
<dbReference type="Pfam" id="PF07653">
    <property type="entry name" value="SH3_2"/>
    <property type="match status" value="1"/>
</dbReference>
<evidence type="ECO:0000313" key="8">
    <source>
        <dbReference type="EMBL" id="RLW02892.1"/>
    </source>
</evidence>
<dbReference type="PANTHER" id="PTHR22834:SF9">
    <property type="entry name" value="RHO GUANINE NUCLEOTIDE EXCHANGE FACTOR 37"/>
    <property type="match status" value="1"/>
</dbReference>
<evidence type="ECO:0000259" key="6">
    <source>
        <dbReference type="PROSITE" id="PS50010"/>
    </source>
</evidence>
<dbReference type="CDD" id="cd00160">
    <property type="entry name" value="RhoGEF"/>
    <property type="match status" value="1"/>
</dbReference>
<dbReference type="PANTHER" id="PTHR22834">
    <property type="entry name" value="NUCLEAR FUSION PROTEIN FUS2"/>
    <property type="match status" value="1"/>
</dbReference>
<comment type="caution">
    <text evidence="8">The sequence shown here is derived from an EMBL/GenBank/DDBJ whole genome shotgun (WGS) entry which is preliminary data.</text>
</comment>
<feature type="domain" description="SH3" evidence="5">
    <location>
        <begin position="529"/>
        <end position="592"/>
    </location>
</feature>
<dbReference type="PROSITE" id="PS50010">
    <property type="entry name" value="DH_2"/>
    <property type="match status" value="1"/>
</dbReference>
<proteinExistence type="predicted"/>
<organism evidence="8 9">
    <name type="scientific">Chloebia gouldiae</name>
    <name type="common">Gouldian finch</name>
    <name type="synonym">Erythrura gouldiae</name>
    <dbReference type="NCBI Taxonomy" id="44316"/>
    <lineage>
        <taxon>Eukaryota</taxon>
        <taxon>Metazoa</taxon>
        <taxon>Chordata</taxon>
        <taxon>Craniata</taxon>
        <taxon>Vertebrata</taxon>
        <taxon>Euteleostomi</taxon>
        <taxon>Archelosauria</taxon>
        <taxon>Archosauria</taxon>
        <taxon>Dinosauria</taxon>
        <taxon>Saurischia</taxon>
        <taxon>Theropoda</taxon>
        <taxon>Coelurosauria</taxon>
        <taxon>Aves</taxon>
        <taxon>Neognathae</taxon>
        <taxon>Neoaves</taxon>
        <taxon>Telluraves</taxon>
        <taxon>Australaves</taxon>
        <taxon>Passeriformes</taxon>
        <taxon>Passeroidea</taxon>
        <taxon>Passeridae</taxon>
        <taxon>Chloebia</taxon>
    </lineage>
</organism>
<dbReference type="PROSITE" id="PS51021">
    <property type="entry name" value="BAR"/>
    <property type="match status" value="1"/>
</dbReference>
<dbReference type="Proteomes" id="UP000276834">
    <property type="component" value="Unassembled WGS sequence"/>
</dbReference>
<dbReference type="AlphaFoldDB" id="A0A3L8SIZ3"/>
<sequence length="703" mass="78112">MASAEPGSGDAAEAEEAIYEVMPCDRTEQSQRLAVEELISTEASYVHNLQLCVCDIRAHLRDKQLPGLDLEGLFSNTDDILHVSRRFLKGLEATAGQGQEQLLSISTLFQEFKEEMESVYKIYCASYDHALQLVESYRRDPRLQEEILATLNATVPHTGASDLSFFLVMPVQRVTKYPLLLGKILENTPSSASAHSALQAAARAMAQVNANINEHKRRREVAMKSPLLIFFPPLFCVLPPEAATKYNKAEHLTLRDRLARLNTHSIAKKTTRFSRLLMHETGIVAKTEDKEYDDLEEKFQCVASSVATLKENVASYLGHLEAFLLPTPHQRDLQMEQGPAQQHRRLSELLQSTVFPQFKQRVDRLVWQPLCSLSDTLEGPQQLVKKRLDKLLDYEKIQERKSEVGSVSYDEEAAMNTYLAINDLLVAELPQFNQVAVQLLGQILRSFSALQLDLATQVLHHAEKELEQLPHGHMPLPSFWKVVEDSLQQSGAQLRAFCQAFETVTPSPGTQPLTPAEERKVLSLVSKHGPDKLYQVTSNISGSRDLDLTLLRGQIVALLQSADTKGNTSRWLVDAGGPRGFVPAAKLRPYSPAPVQQPVLQLLGLDGGTERRRHSYASPEAPRPQVATFTPAFQVVAGFSFAARSPQELSLQAGQPVVLLEPHDKKGSTEWSLVEVNGQRGYVPSSYLVTVPVQDPAGCSLPV</sequence>
<feature type="domain" description="BAR" evidence="7">
    <location>
        <begin position="277"/>
        <end position="475"/>
    </location>
</feature>
<dbReference type="CDD" id="cd11799">
    <property type="entry name" value="SH3_ARHGEF37_C1"/>
    <property type="match status" value="1"/>
</dbReference>
<dbReference type="InterPro" id="IPR035823">
    <property type="entry name" value="ARHGEF37_SH3_C1"/>
</dbReference>
<keyword evidence="2" id="KW-0344">Guanine-nucleotide releasing factor</keyword>
<evidence type="ECO:0000313" key="9">
    <source>
        <dbReference type="Proteomes" id="UP000276834"/>
    </source>
</evidence>
<dbReference type="PROSITE" id="PS50002">
    <property type="entry name" value="SH3"/>
    <property type="match status" value="2"/>
</dbReference>
<dbReference type="Pfam" id="PF14604">
    <property type="entry name" value="SH3_9"/>
    <property type="match status" value="1"/>
</dbReference>